<dbReference type="PANTHER" id="PTHR36169:SF1">
    <property type="entry name" value="ACETATE KINASE EUTQ"/>
    <property type="match status" value="1"/>
</dbReference>
<proteinExistence type="predicted"/>
<dbReference type="Pfam" id="PF06249">
    <property type="entry name" value="EutQ"/>
    <property type="match status" value="1"/>
</dbReference>
<dbReference type="RefSeq" id="WP_024028146.1">
    <property type="nucleotide sequence ID" value="NZ_ALAN01000059.1"/>
</dbReference>
<dbReference type="PANTHER" id="PTHR36169">
    <property type="entry name" value="ETHANOLAMINE UTILIZATION PROTEIN EUTQ"/>
    <property type="match status" value="1"/>
</dbReference>
<dbReference type="EMBL" id="ALAN01000059">
    <property type="protein sequence ID" value="ETI69032.1"/>
    <property type="molecule type" value="Genomic_DNA"/>
</dbReference>
<organism evidence="1 2">
    <name type="scientific">Neobacillus vireti LMG 21834</name>
    <dbReference type="NCBI Taxonomy" id="1131730"/>
    <lineage>
        <taxon>Bacteria</taxon>
        <taxon>Bacillati</taxon>
        <taxon>Bacillota</taxon>
        <taxon>Bacilli</taxon>
        <taxon>Bacillales</taxon>
        <taxon>Bacillaceae</taxon>
        <taxon>Neobacillus</taxon>
    </lineage>
</organism>
<sequence length="115" mass="12816">MGVKLLEEKGYFFETLAGTIGTGEAKIARFVTDELSPTLGGGMVKIEKCRFPWTVRYDEILYVTEGEIIIESNGENMVGKEGDSFFIEKGSPIVYEAVSQGTFLFSLYPANWNKL</sequence>
<dbReference type="SUPFAM" id="SSF51182">
    <property type="entry name" value="RmlC-like cupins"/>
    <property type="match status" value="1"/>
</dbReference>
<evidence type="ECO:0000313" key="1">
    <source>
        <dbReference type="EMBL" id="ETI69032.1"/>
    </source>
</evidence>
<protein>
    <submittedName>
        <fullName evidence="1">Ethanolamine utilization EutQ family protein</fullName>
    </submittedName>
</protein>
<dbReference type="InterPro" id="IPR010424">
    <property type="entry name" value="EutQ"/>
</dbReference>
<dbReference type="Proteomes" id="UP000018877">
    <property type="component" value="Unassembled WGS sequence"/>
</dbReference>
<dbReference type="InterPro" id="IPR011051">
    <property type="entry name" value="RmlC_Cupin_sf"/>
</dbReference>
<evidence type="ECO:0000313" key="2">
    <source>
        <dbReference type="Proteomes" id="UP000018877"/>
    </source>
</evidence>
<gene>
    <name evidence="1" type="ORF">BAVI_09731</name>
</gene>
<comment type="caution">
    <text evidence="1">The sequence shown here is derived from an EMBL/GenBank/DDBJ whole genome shotgun (WGS) entry which is preliminary data.</text>
</comment>
<keyword evidence="2" id="KW-1185">Reference proteome</keyword>
<name>A0AB94IPU8_9BACI</name>
<reference evidence="1 2" key="1">
    <citation type="journal article" date="2014" name="Environ. Microbiol.">
        <title>The nitrate-ammonifying and nosZ-carrying bacterium Bacillus vireti is a potent source and sink for nitric and nitrous oxide under high nitrate conditions.</title>
        <authorList>
            <person name="Mania D."/>
            <person name="Heylen K."/>
            <person name="van Spanning R.J."/>
            <person name="Frostegard A."/>
        </authorList>
    </citation>
    <scope>NUCLEOTIDE SEQUENCE [LARGE SCALE GENOMIC DNA]</scope>
    <source>
        <strain evidence="1 2">LMG 21834</strain>
    </source>
</reference>
<dbReference type="Gene3D" id="2.60.120.10">
    <property type="entry name" value="Jelly Rolls"/>
    <property type="match status" value="1"/>
</dbReference>
<dbReference type="AlphaFoldDB" id="A0AB94IPU8"/>
<dbReference type="InterPro" id="IPR014710">
    <property type="entry name" value="RmlC-like_jellyroll"/>
</dbReference>
<accession>A0AB94IPU8</accession>